<evidence type="ECO:0000313" key="12">
    <source>
        <dbReference type="Proteomes" id="UP000050413"/>
    </source>
</evidence>
<dbReference type="Pfam" id="PF22692">
    <property type="entry name" value="LlgE_F_G_D1"/>
    <property type="match status" value="1"/>
</dbReference>
<comment type="caution">
    <text evidence="11">The sequence shown here is derived from an EMBL/GenBank/DDBJ whole genome shotgun (WGS) entry which is preliminary data.</text>
</comment>
<organism evidence="11 12">
    <name type="scientific">Roseibaca calidilacus</name>
    <dbReference type="NCBI Taxonomy" id="1666912"/>
    <lineage>
        <taxon>Bacteria</taxon>
        <taxon>Pseudomonadati</taxon>
        <taxon>Pseudomonadota</taxon>
        <taxon>Alphaproteobacteria</taxon>
        <taxon>Rhodobacterales</taxon>
        <taxon>Paracoccaceae</taxon>
        <taxon>Roseinatronobacter</taxon>
    </lineage>
</organism>
<evidence type="ECO:0000256" key="4">
    <source>
        <dbReference type="ARBA" id="ARBA00023143"/>
    </source>
</evidence>
<dbReference type="Pfam" id="PF00460">
    <property type="entry name" value="Flg_bb_rod"/>
    <property type="match status" value="1"/>
</dbReference>
<comment type="function">
    <text evidence="5">A flexible structure which links the flagellar filament to the drive apparatus in the basal body.</text>
</comment>
<dbReference type="InterPro" id="IPR037058">
    <property type="entry name" value="Falgellar_hook_FlgE_sf"/>
</dbReference>
<evidence type="ECO:0000313" key="11">
    <source>
        <dbReference type="EMBL" id="KPP95578.1"/>
    </source>
</evidence>
<comment type="similarity">
    <text evidence="2 5">Belongs to the flagella basal body rod proteins family.</text>
</comment>
<keyword evidence="11" id="KW-0282">Flagellum</keyword>
<reference evidence="11 12" key="1">
    <citation type="submission" date="2015-09" db="EMBL/GenBank/DDBJ databases">
        <title>Identification and resolution of microdiversity through metagenomic sequencing of parallel consortia.</title>
        <authorList>
            <person name="Nelson W.C."/>
            <person name="Romine M.F."/>
            <person name="Lindemann S.R."/>
        </authorList>
    </citation>
    <scope>NUCLEOTIDE SEQUENCE [LARGE SCALE GENOMIC DNA]</scope>
    <source>
        <strain evidence="11">HL-91</strain>
    </source>
</reference>
<dbReference type="SUPFAM" id="SSF117143">
    <property type="entry name" value="Flagellar hook protein flgE"/>
    <property type="match status" value="1"/>
</dbReference>
<dbReference type="RefSeq" id="WP_072246323.1">
    <property type="nucleotide sequence ID" value="NZ_FBYC01000004.1"/>
</dbReference>
<dbReference type="GO" id="GO:0009424">
    <property type="term" value="C:bacterial-type flagellum hook"/>
    <property type="evidence" value="ECO:0007669"/>
    <property type="project" value="TreeGrafter"/>
</dbReference>
<feature type="domain" description="Flagellar hook protein FlgE D2" evidence="8">
    <location>
        <begin position="184"/>
        <end position="302"/>
    </location>
</feature>
<dbReference type="Gene3D" id="2.60.98.20">
    <property type="entry name" value="Flagellar hook protein FlgE"/>
    <property type="match status" value="1"/>
</dbReference>
<proteinExistence type="inferred from homology"/>
<sequence length="423" mass="43884">MSMSTALSGLHAAQRSISVTSHNIANVGTTGFRGSRAEFADIFTQSPFSVARTTAGSGTQITRVAQDFSQGSVVGTGNRLDLAIEGPGFFAMRAESTMPGVANETVYSRAGAFSMSADGHIVNSSGQQLMGWPVAQNGQVLSEALGSAQAMNVPLTMGTPMATSETSLELRLPSDPTMSGSQAAIPPIEAFDPANPETYAHRTQLPLFDENGNAVEAELYLVRESSASPTDPNTEFTAYVMRDGVMMDATGDSTLTFAADGSLVAPEGALGFDSAAGALSMSFDGSSLGAEPFAVESVVQDGQTVGQLTTLDIDSEGTVWASYGANDRVAVGKLLLVNFPNPGELRPLGAATFGAQADAGEPLAGSPGGTGFGRLRSGALEMANVDLTEELVDLITAQRNYQANAKSMETSSQMMQTIMNIRS</sequence>
<dbReference type="PANTHER" id="PTHR30435:SF1">
    <property type="entry name" value="FLAGELLAR HOOK PROTEIN FLGE"/>
    <property type="match status" value="1"/>
</dbReference>
<evidence type="ECO:0000259" key="9">
    <source>
        <dbReference type="Pfam" id="PF22692"/>
    </source>
</evidence>
<gene>
    <name evidence="11" type="primary">flgE</name>
    <name evidence="10" type="ORF">Ga0058931_2142</name>
    <name evidence="11" type="ORF">HLUCCA05_02655</name>
</gene>
<dbReference type="EMBL" id="LJSG01000002">
    <property type="protein sequence ID" value="KPP95578.1"/>
    <property type="molecule type" value="Genomic_DNA"/>
</dbReference>
<comment type="subcellular location">
    <subcellularLocation>
        <location evidence="1 5">Bacterial flagellum basal body</location>
    </subcellularLocation>
</comment>
<dbReference type="GO" id="GO:0009425">
    <property type="term" value="C:bacterial-type flagellum basal body"/>
    <property type="evidence" value="ECO:0007669"/>
    <property type="project" value="UniProtKB-SubCell"/>
</dbReference>
<feature type="domain" description="Flagellar hook protein FlgE/F/G-like D1" evidence="9">
    <location>
        <begin position="83"/>
        <end position="131"/>
    </location>
</feature>
<dbReference type="InterPro" id="IPR001444">
    <property type="entry name" value="Flag_bb_rod_N"/>
</dbReference>
<evidence type="ECO:0000256" key="1">
    <source>
        <dbReference type="ARBA" id="ARBA00004117"/>
    </source>
</evidence>
<reference evidence="10 13" key="2">
    <citation type="submission" date="2016-01" db="EMBL/GenBank/DDBJ databases">
        <authorList>
            <person name="Varghese N."/>
        </authorList>
    </citation>
    <scope>NUCLEOTIDE SEQUENCE [LARGE SCALE GENOMIC DNA]</scope>
    <source>
        <strain evidence="10 13">HL-91</strain>
    </source>
</reference>
<evidence type="ECO:0000256" key="5">
    <source>
        <dbReference type="RuleBase" id="RU362116"/>
    </source>
</evidence>
<evidence type="ECO:0000259" key="6">
    <source>
        <dbReference type="Pfam" id="PF00460"/>
    </source>
</evidence>
<keyword evidence="11" id="KW-0969">Cilium</keyword>
<evidence type="ECO:0000259" key="7">
    <source>
        <dbReference type="Pfam" id="PF06429"/>
    </source>
</evidence>
<accession>A0A0P7YXB9</accession>
<keyword evidence="4 5" id="KW-0975">Bacterial flagellum</keyword>
<dbReference type="NCBIfam" id="TIGR03506">
    <property type="entry name" value="FlgEFG_subfam"/>
    <property type="match status" value="1"/>
</dbReference>
<dbReference type="Proteomes" id="UP000050413">
    <property type="component" value="Unassembled WGS sequence"/>
</dbReference>
<name>A0A0P7YXB9_9RHOB</name>
<dbReference type="InterPro" id="IPR010930">
    <property type="entry name" value="Flg_bb/hook_C_dom"/>
</dbReference>
<dbReference type="AlphaFoldDB" id="A0A0P7YXB9"/>
<dbReference type="PATRIC" id="fig|1666912.4.peg.1682"/>
<dbReference type="Pfam" id="PF07559">
    <property type="entry name" value="FlgE_D2"/>
    <property type="match status" value="1"/>
</dbReference>
<dbReference type="InterPro" id="IPR020013">
    <property type="entry name" value="Flagellar_FlgE/F/G"/>
</dbReference>
<feature type="domain" description="Flagellar basal-body/hook protein C-terminal" evidence="7">
    <location>
        <begin position="376"/>
        <end position="421"/>
    </location>
</feature>
<dbReference type="EMBL" id="FBYC01000004">
    <property type="protein sequence ID" value="CUX82060.1"/>
    <property type="molecule type" value="Genomic_DNA"/>
</dbReference>
<evidence type="ECO:0000256" key="3">
    <source>
        <dbReference type="ARBA" id="ARBA00019015"/>
    </source>
</evidence>
<dbReference type="GO" id="GO:0071978">
    <property type="term" value="P:bacterial-type flagellum-dependent swarming motility"/>
    <property type="evidence" value="ECO:0007669"/>
    <property type="project" value="TreeGrafter"/>
</dbReference>
<evidence type="ECO:0000313" key="13">
    <source>
        <dbReference type="Proteomes" id="UP000182045"/>
    </source>
</evidence>
<feature type="domain" description="Flagellar basal body rod protein N-terminal" evidence="6">
    <location>
        <begin position="3"/>
        <end position="33"/>
    </location>
</feature>
<keyword evidence="13" id="KW-1185">Reference proteome</keyword>
<evidence type="ECO:0000259" key="8">
    <source>
        <dbReference type="Pfam" id="PF07559"/>
    </source>
</evidence>
<dbReference type="InterPro" id="IPR037925">
    <property type="entry name" value="FlgE/F/G-like"/>
</dbReference>
<dbReference type="InterPro" id="IPR053967">
    <property type="entry name" value="LlgE_F_G-like_D1"/>
</dbReference>
<dbReference type="InterPro" id="IPR011491">
    <property type="entry name" value="FlgE_D2"/>
</dbReference>
<keyword evidence="11" id="KW-0966">Cell projection</keyword>
<dbReference type="Proteomes" id="UP000182045">
    <property type="component" value="Unassembled WGS sequence"/>
</dbReference>
<evidence type="ECO:0000256" key="2">
    <source>
        <dbReference type="ARBA" id="ARBA00009677"/>
    </source>
</evidence>
<dbReference type="STRING" id="1666912.Ga0058931_2142"/>
<evidence type="ECO:0000313" key="10">
    <source>
        <dbReference type="EMBL" id="CUX82060.1"/>
    </source>
</evidence>
<dbReference type="PANTHER" id="PTHR30435">
    <property type="entry name" value="FLAGELLAR PROTEIN"/>
    <property type="match status" value="1"/>
</dbReference>
<dbReference type="Pfam" id="PF06429">
    <property type="entry name" value="Flg_bbr_C"/>
    <property type="match status" value="1"/>
</dbReference>
<dbReference type="OrthoDB" id="8372879at2"/>
<dbReference type="GO" id="GO:0005829">
    <property type="term" value="C:cytosol"/>
    <property type="evidence" value="ECO:0007669"/>
    <property type="project" value="TreeGrafter"/>
</dbReference>
<protein>
    <recommendedName>
        <fullName evidence="3 5">Flagellar hook protein FlgE</fullName>
    </recommendedName>
</protein>